<sequence length="1410" mass="144693">MPRQTRAVDLWFLAIFLVGFFASGCASGGGGGSEIGGNGSVSTTPGNFTLSLSVSSLTLTSSGNQSLNITLNALNGFTASASCNLNGLPSGVNASAWTFSLSGGKSQQVQLSLNNVATSGTSTVTVMCLSGSLSAQAQFTLTVQVTPGLSLTPLPASISFDPGGSQTVELAITGLGGVTGTVNGTVTGLPAGVAVAQPTFTSIANSDVLLDFTAASTATTSGSATITVTNGTFSATVNLPITVTTAPDFTLSSGIYTSLGVYQSSKSTFSVTATDHNGFNQPIAISFTGLPSGVTFSPASFNLQPGTTQTVQVTSTFVPAPNSTATITMTGVGGGITHQTQFNLFVLAATLRMSIQPATLSVPAGSTGTFNLAVIGTSNGIGTISVQLATPPSGIKISPSNFTTSGVGGQTTIFVEAASNATGGTLTATATYGPLTQSVSLPLSIGPAESITPVALSTADQLVRTDAMTPYTGFPPPNYLIYHAATNRFFSTDAYTSRLNVVDASSHALTAALTIPGAFGLDQAADGSVLYVGTMLGDLYVVDPVNLTVLKRYPSSTISSNGFAANAVYAMADGKLLLEHYFLVPGYSYVDGNGPLALWDPATNDISIFTEPSLFDVASSPNDKPTCFSAFQNAILTNNRTRVLLSAVQTSQGSSQLCSLDPETDTWNLSKTLSGGQGSAFTAFTLTSDGGTVVAYDGYDVYTLDAATFAVKSSFAVPTTQTLLNYPVMFLSQDNSSVFISDPNGVDVLDVYNLASGKLTGWIPQLNLSSPGSYTPLPPIYQAMNSSGVAAGVISGGGIGLLDSTATHALPIGSRFSQTQLDIPYGPVGGGTADSWMPNTVGVPAPPLGSVYFGPNAATGLDNSSFSGMLAAVSPAGAQGPVDVRTFATDGGSQLLPYGFSYGPWVLEAATSYSTAEGGGPGSLFGFGFGPQAYTNSAIYIAAPADLQVTVGGSSATTSGYSPKPNGTTYFTAPPLPYNALLYTVPPGAAGTTATISVGNASGSTSASTKMTYLPALQQYSVAGQLADGIYDSKRDVYYFSDVNQIRVFSLTKGAWLPSIPIPAPKNAYGPQRLFGLALSPDASKLAISDPGAIAIYIVDPDEPSAVQSFPYAAQIFEPIVEEPSGVAVTNNGTVYFTTFDLDGDGGSGYLYALNPSTGKVNEVTGPSSDPYLPTEGSDPDGRLAITADGSRIYFNDYGELGYVDTASGIFVIPATPNYAIAQTNYELALNANQTSFFAAGFITDSNFNSFGMQELNLAESLDADYVYGAAFSADGSLLFQPGTQAIDVFDGRTGAFRARIGLPVQLSPNFRALVSNNQDSRLVAITGATGNGIAVIDLNSLPEPAPLPYLSATAQPASHSLPIAHATEHASGQVNTAFPQAAKVHRRSSSLLAPLTRQRQAESALTIDR</sequence>
<dbReference type="InterPro" id="IPR018391">
    <property type="entry name" value="PQQ_b-propeller_rpt"/>
</dbReference>
<gene>
    <name evidence="1" type="ORF">EDE15_2625</name>
</gene>
<evidence type="ECO:0000313" key="2">
    <source>
        <dbReference type="Proteomes" id="UP000269669"/>
    </source>
</evidence>
<reference evidence="1 2" key="1">
    <citation type="submission" date="2018-12" db="EMBL/GenBank/DDBJ databases">
        <title>Sequencing of bacterial isolates from soil warming experiment in Harvard Forest, Massachusetts, USA.</title>
        <authorList>
            <person name="Deangelis K."/>
        </authorList>
    </citation>
    <scope>NUCLEOTIDE SEQUENCE [LARGE SCALE GENOMIC DNA]</scope>
    <source>
        <strain evidence="1 2">EB153</strain>
    </source>
</reference>
<dbReference type="EMBL" id="RSDW01000001">
    <property type="protein sequence ID" value="RSL17097.1"/>
    <property type="molecule type" value="Genomic_DNA"/>
</dbReference>
<comment type="caution">
    <text evidence="1">The sequence shown here is derived from an EMBL/GenBank/DDBJ whole genome shotgun (WGS) entry which is preliminary data.</text>
</comment>
<dbReference type="InterPro" id="IPR013783">
    <property type="entry name" value="Ig-like_fold"/>
</dbReference>
<dbReference type="Gene3D" id="2.60.40.10">
    <property type="entry name" value="Immunoglobulins"/>
    <property type="match status" value="1"/>
</dbReference>
<dbReference type="PROSITE" id="PS51257">
    <property type="entry name" value="PROKAR_LIPOPROTEIN"/>
    <property type="match status" value="1"/>
</dbReference>
<dbReference type="SMART" id="SM00564">
    <property type="entry name" value="PQQ"/>
    <property type="match status" value="3"/>
</dbReference>
<dbReference type="Proteomes" id="UP000269669">
    <property type="component" value="Unassembled WGS sequence"/>
</dbReference>
<dbReference type="Gene3D" id="2.130.10.10">
    <property type="entry name" value="YVTN repeat-like/Quinoprotein amine dehydrogenase"/>
    <property type="match status" value="1"/>
</dbReference>
<evidence type="ECO:0000313" key="1">
    <source>
        <dbReference type="EMBL" id="RSL17097.1"/>
    </source>
</evidence>
<name>A0A3R9NUH2_9BACT</name>
<dbReference type="InterPro" id="IPR015943">
    <property type="entry name" value="WD40/YVTN_repeat-like_dom_sf"/>
</dbReference>
<dbReference type="InterPro" id="IPR011044">
    <property type="entry name" value="Quino_amine_DH_bsu"/>
</dbReference>
<organism evidence="1 2">
    <name type="scientific">Edaphobacter aggregans</name>
    <dbReference type="NCBI Taxonomy" id="570835"/>
    <lineage>
        <taxon>Bacteria</taxon>
        <taxon>Pseudomonadati</taxon>
        <taxon>Acidobacteriota</taxon>
        <taxon>Terriglobia</taxon>
        <taxon>Terriglobales</taxon>
        <taxon>Acidobacteriaceae</taxon>
        <taxon>Edaphobacter</taxon>
    </lineage>
</organism>
<proteinExistence type="predicted"/>
<protein>
    <submittedName>
        <fullName evidence="1">Uncharacterized protein</fullName>
    </submittedName>
</protein>
<accession>A0A3R9NUH2</accession>
<keyword evidence="2" id="KW-1185">Reference proteome</keyword>
<dbReference type="SUPFAM" id="SSF50969">
    <property type="entry name" value="YVTN repeat-like/Quinoprotein amine dehydrogenase"/>
    <property type="match status" value="2"/>
</dbReference>